<dbReference type="EMBL" id="HBHV01001573">
    <property type="protein sequence ID" value="CAE0009555.1"/>
    <property type="molecule type" value="Transcribed_RNA"/>
</dbReference>
<protein>
    <submittedName>
        <fullName evidence="1">Uncharacterized protein</fullName>
    </submittedName>
</protein>
<name>A0A7S2YWL5_9CHLO</name>
<accession>A0A7S2YWL5</accession>
<evidence type="ECO:0000313" key="1">
    <source>
        <dbReference type="EMBL" id="CAE0009555.1"/>
    </source>
</evidence>
<sequence>MVKAPAAGGWGTSHRTGGLKIEGFTDAEIAAALDHCDNDRVKCVAYLNKRRKQTKEWRPIVAARRDAMQPGVLRDALTRLLDTKAATQGLPQKQKAFQNCTSQTVGTPTSLISTNAQSTHKPIINAHDNKQTLSTNARVNASLHIRAQLAQASERR</sequence>
<proteinExistence type="predicted"/>
<dbReference type="AlphaFoldDB" id="A0A7S2YWL5"/>
<gene>
    <name evidence="1" type="ORF">PPRO1316_LOCUS1089</name>
</gene>
<reference evidence="1" key="1">
    <citation type="submission" date="2021-01" db="EMBL/GenBank/DDBJ databases">
        <authorList>
            <person name="Corre E."/>
            <person name="Pelletier E."/>
            <person name="Niang G."/>
            <person name="Scheremetjew M."/>
            <person name="Finn R."/>
            <person name="Kale V."/>
            <person name="Holt S."/>
            <person name="Cochrane G."/>
            <person name="Meng A."/>
            <person name="Brown T."/>
            <person name="Cohen L."/>
        </authorList>
    </citation>
    <scope>NUCLEOTIDE SEQUENCE</scope>
    <source>
        <strain evidence="1">RCC2336</strain>
    </source>
</reference>
<organism evidence="1">
    <name type="scientific">Pycnococcus provasolii</name>
    <dbReference type="NCBI Taxonomy" id="41880"/>
    <lineage>
        <taxon>Eukaryota</taxon>
        <taxon>Viridiplantae</taxon>
        <taxon>Chlorophyta</taxon>
        <taxon>Pseudoscourfieldiophyceae</taxon>
        <taxon>Pseudoscourfieldiales</taxon>
        <taxon>Pycnococcaceae</taxon>
        <taxon>Pycnococcus</taxon>
    </lineage>
</organism>